<feature type="compositionally biased region" description="Basic residues" evidence="1">
    <location>
        <begin position="269"/>
        <end position="278"/>
    </location>
</feature>
<reference evidence="3 4" key="1">
    <citation type="submission" date="2016-10" db="EMBL/GenBank/DDBJ databases">
        <title>Draft genome sequence of Coniochaeta ligniaria NRRL30616, a lignocellulolytic fungus for bioabatement of inhibitors in plant biomass hydrolysates.</title>
        <authorList>
            <consortium name="DOE Joint Genome Institute"/>
            <person name="Jimenez D.J."/>
            <person name="Hector R.E."/>
            <person name="Riley R."/>
            <person name="Sun H."/>
            <person name="Grigoriev I.V."/>
            <person name="Van Elsas J.D."/>
            <person name="Nichols N.N."/>
        </authorList>
    </citation>
    <scope>NUCLEOTIDE SEQUENCE [LARGE SCALE GENOMIC DNA]</scope>
    <source>
        <strain evidence="3 4">NRRL 30616</strain>
    </source>
</reference>
<dbReference type="STRING" id="1408157.A0A1J7IQH3"/>
<evidence type="ECO:0000259" key="2">
    <source>
        <dbReference type="PROSITE" id="PS50238"/>
    </source>
</evidence>
<sequence length="417" mass="46015">DTRSVRKVSSKRSLSNIATHLIHPRKDGFKDEDLQTLVRLCGKSKFYLPSEYAPASLVLPTCFRATAQFLVQHGTETRGLFRISGSPKVVSAIYDHYCPTQDEADMIDTTVSSPSLPSYFNASVHDVASAFKKFLAGLPGGILGSLTLFDAFVAIHSQLYADPELNRTKQSKLRARLIALAIGTLKSQYRRQLICAVFGLLSLIGRMAETAPREDASGRPLPTTDLMGYSALGGIFGPLLVGNLLDSYTMKLANPSEGLILLPLSPPRSRRVRSGKKSKAVDDTHPPPMEVDKIQVASSVAEMIITHWREVVRHMKSLGALRTHKEVTAAEQSQLHMRQLRPSASESFMIRQITESNLSRPPSTYSETRIPRQSSFSGSQYSLSLSLHHNEVQPLLTVYHSQGQQMVIAKLPTPTNH</sequence>
<dbReference type="EMBL" id="KV875097">
    <property type="protein sequence ID" value="OIW29605.1"/>
    <property type="molecule type" value="Genomic_DNA"/>
</dbReference>
<organism evidence="3 4">
    <name type="scientific">Coniochaeta ligniaria NRRL 30616</name>
    <dbReference type="NCBI Taxonomy" id="1408157"/>
    <lineage>
        <taxon>Eukaryota</taxon>
        <taxon>Fungi</taxon>
        <taxon>Dikarya</taxon>
        <taxon>Ascomycota</taxon>
        <taxon>Pezizomycotina</taxon>
        <taxon>Sordariomycetes</taxon>
        <taxon>Sordariomycetidae</taxon>
        <taxon>Coniochaetales</taxon>
        <taxon>Coniochaetaceae</taxon>
        <taxon>Coniochaeta</taxon>
    </lineage>
</organism>
<accession>A0A1J7IQH3</accession>
<feature type="region of interest" description="Disordered" evidence="1">
    <location>
        <begin position="356"/>
        <end position="375"/>
    </location>
</feature>
<evidence type="ECO:0000313" key="3">
    <source>
        <dbReference type="EMBL" id="OIW29605.1"/>
    </source>
</evidence>
<evidence type="ECO:0000256" key="1">
    <source>
        <dbReference type="SAM" id="MobiDB-lite"/>
    </source>
</evidence>
<name>A0A1J7IQH3_9PEZI</name>
<dbReference type="PANTHER" id="PTHR45808">
    <property type="entry name" value="RHO GTPASE-ACTIVATING PROTEIN 68F"/>
    <property type="match status" value="1"/>
</dbReference>
<dbReference type="Proteomes" id="UP000182658">
    <property type="component" value="Unassembled WGS sequence"/>
</dbReference>
<keyword evidence="4" id="KW-1185">Reference proteome</keyword>
<dbReference type="SMART" id="SM00324">
    <property type="entry name" value="RhoGAP"/>
    <property type="match status" value="1"/>
</dbReference>
<protein>
    <recommendedName>
        <fullName evidence="2">Rho-GAP domain-containing protein</fullName>
    </recommendedName>
</protein>
<dbReference type="AlphaFoldDB" id="A0A1J7IQH3"/>
<feature type="compositionally biased region" description="Basic and acidic residues" evidence="1">
    <location>
        <begin position="279"/>
        <end position="289"/>
    </location>
</feature>
<evidence type="ECO:0000313" key="4">
    <source>
        <dbReference type="Proteomes" id="UP000182658"/>
    </source>
</evidence>
<dbReference type="InParanoid" id="A0A1J7IQH3"/>
<dbReference type="GO" id="GO:0005737">
    <property type="term" value="C:cytoplasm"/>
    <property type="evidence" value="ECO:0007669"/>
    <property type="project" value="TreeGrafter"/>
</dbReference>
<proteinExistence type="predicted"/>
<dbReference type="InterPro" id="IPR008936">
    <property type="entry name" value="Rho_GTPase_activation_prot"/>
</dbReference>
<dbReference type="PROSITE" id="PS50238">
    <property type="entry name" value="RHOGAP"/>
    <property type="match status" value="1"/>
</dbReference>
<dbReference type="SUPFAM" id="SSF48350">
    <property type="entry name" value="GTPase activation domain, GAP"/>
    <property type="match status" value="1"/>
</dbReference>
<dbReference type="OrthoDB" id="9994905at2759"/>
<gene>
    <name evidence="3" type="ORF">CONLIGDRAFT_701815</name>
</gene>
<dbReference type="CDD" id="cd00159">
    <property type="entry name" value="RhoGAP"/>
    <property type="match status" value="1"/>
</dbReference>
<dbReference type="Gene3D" id="1.10.555.10">
    <property type="entry name" value="Rho GTPase activation protein"/>
    <property type="match status" value="1"/>
</dbReference>
<dbReference type="InterPro" id="IPR000198">
    <property type="entry name" value="RhoGAP_dom"/>
</dbReference>
<dbReference type="Pfam" id="PF00620">
    <property type="entry name" value="RhoGAP"/>
    <property type="match status" value="1"/>
</dbReference>
<feature type="region of interest" description="Disordered" evidence="1">
    <location>
        <begin position="269"/>
        <end position="289"/>
    </location>
</feature>
<feature type="non-terminal residue" evidence="3">
    <location>
        <position position="1"/>
    </location>
</feature>
<feature type="compositionally biased region" description="Polar residues" evidence="1">
    <location>
        <begin position="356"/>
        <end position="373"/>
    </location>
</feature>
<dbReference type="GO" id="GO:0005096">
    <property type="term" value="F:GTPase activator activity"/>
    <property type="evidence" value="ECO:0007669"/>
    <property type="project" value="TreeGrafter"/>
</dbReference>
<feature type="domain" description="Rho-GAP" evidence="2">
    <location>
        <begin position="46"/>
        <end position="312"/>
    </location>
</feature>
<dbReference type="PANTHER" id="PTHR45808:SF2">
    <property type="entry name" value="RHO GTPASE-ACTIVATING PROTEIN 68F"/>
    <property type="match status" value="1"/>
</dbReference>
<dbReference type="GO" id="GO:0007264">
    <property type="term" value="P:small GTPase-mediated signal transduction"/>
    <property type="evidence" value="ECO:0007669"/>
    <property type="project" value="TreeGrafter"/>
</dbReference>